<dbReference type="GeneID" id="39858584"/>
<evidence type="ECO:0000313" key="2">
    <source>
        <dbReference type="Proteomes" id="UP000236740"/>
    </source>
</evidence>
<dbReference type="RefSeq" id="WP_136361860.1">
    <property type="nucleotide sequence ID" value="NZ_CP031311.1"/>
</dbReference>
<dbReference type="OrthoDB" id="338932at2157"/>
<accession>A0A1H5ZHR6</accession>
<dbReference type="Proteomes" id="UP000236740">
    <property type="component" value="Unassembled WGS sequence"/>
</dbReference>
<evidence type="ECO:0000313" key="1">
    <source>
        <dbReference type="EMBL" id="SEG35275.1"/>
    </source>
</evidence>
<gene>
    <name evidence="1" type="ORF">SAMN04488133_1985</name>
</gene>
<reference evidence="1 2" key="1">
    <citation type="submission" date="2016-10" db="EMBL/GenBank/DDBJ databases">
        <authorList>
            <person name="de Groot N.N."/>
        </authorList>
    </citation>
    <scope>NUCLEOTIDE SEQUENCE [LARGE SCALE GENOMIC DNA]</scope>
    <source>
        <strain evidence="1 2">CGMCC 1.10331</strain>
    </source>
</reference>
<dbReference type="EMBL" id="FNVN01000002">
    <property type="protein sequence ID" value="SEG35275.1"/>
    <property type="molecule type" value="Genomic_DNA"/>
</dbReference>
<proteinExistence type="predicted"/>
<sequence length="228" mass="26255">MTRHDYPETEWGTPNGRNYSYRVHMNSPDFERMVRLNRWGLRDITMNPRDVHAPFPYVGFKTFDRKGKVAGMEKWLYSPAWESGPWGPGRRESLEIRNATGGGTRIRGEVFVGFDNDDIRFNYVEIDTTVPFTPSELVAIIEGEPGEYPHPANENRTIDSEKARELIDEELFWAEQDAIEAAVEAVYEYREECEHTHTVEFESPKIGMTVCRASGYCEDCGVEFEAVL</sequence>
<keyword evidence="2" id="KW-1185">Reference proteome</keyword>
<dbReference type="AlphaFoldDB" id="A0A1H5ZHR6"/>
<name>A0A1H5ZHR6_9EURY</name>
<protein>
    <submittedName>
        <fullName evidence="1">Uncharacterized protein</fullName>
    </submittedName>
</protein>
<organism evidence="1 2">
    <name type="scientific">Halobellus limi</name>
    <dbReference type="NCBI Taxonomy" id="699433"/>
    <lineage>
        <taxon>Archaea</taxon>
        <taxon>Methanobacteriati</taxon>
        <taxon>Methanobacteriota</taxon>
        <taxon>Stenosarchaea group</taxon>
        <taxon>Halobacteria</taxon>
        <taxon>Halobacteriales</taxon>
        <taxon>Haloferacaceae</taxon>
        <taxon>Halobellus</taxon>
    </lineage>
</organism>